<protein>
    <recommendedName>
        <fullName evidence="3">Methyltransferase type 11 domain-containing protein</fullName>
    </recommendedName>
</protein>
<keyword evidence="1" id="KW-1133">Transmembrane helix</keyword>
<feature type="signal peptide" evidence="2">
    <location>
        <begin position="1"/>
        <end position="24"/>
    </location>
</feature>
<dbReference type="InterPro" id="IPR044689">
    <property type="entry name" value="CGR2/3"/>
</dbReference>
<keyword evidence="2" id="KW-0732">Signal</keyword>
<reference evidence="4 5" key="1">
    <citation type="journal article" date="2015" name="Genome Biol. Evol.">
        <title>Comparative Genomics of a Bacterivorous Green Alga Reveals Evolutionary Causalities and Consequences of Phago-Mixotrophic Mode of Nutrition.</title>
        <authorList>
            <person name="Burns J.A."/>
            <person name="Paasch A."/>
            <person name="Narechania A."/>
            <person name="Kim E."/>
        </authorList>
    </citation>
    <scope>NUCLEOTIDE SEQUENCE [LARGE SCALE GENOMIC DNA]</scope>
    <source>
        <strain evidence="4 5">PLY_AMNH</strain>
    </source>
</reference>
<feature type="chain" id="PRO_5042262882" description="Methyltransferase type 11 domain-containing protein" evidence="2">
    <location>
        <begin position="25"/>
        <end position="663"/>
    </location>
</feature>
<dbReference type="InterPro" id="IPR029063">
    <property type="entry name" value="SAM-dependent_MTases_sf"/>
</dbReference>
<keyword evidence="1" id="KW-0812">Transmembrane</keyword>
<comment type="caution">
    <text evidence="4">The sequence shown here is derived from an EMBL/GenBank/DDBJ whole genome shotgun (WGS) entry which is preliminary data.</text>
</comment>
<evidence type="ECO:0000259" key="3">
    <source>
        <dbReference type="Pfam" id="PF08241"/>
    </source>
</evidence>
<dbReference type="PANTHER" id="PTHR34208:SF5">
    <property type="entry name" value="OS01G0144000 PROTEIN"/>
    <property type="match status" value="1"/>
</dbReference>
<evidence type="ECO:0000256" key="1">
    <source>
        <dbReference type="SAM" id="Phobius"/>
    </source>
</evidence>
<dbReference type="Proteomes" id="UP001190700">
    <property type="component" value="Unassembled WGS sequence"/>
</dbReference>
<accession>A0AAE0C9U9</accession>
<dbReference type="GO" id="GO:0045488">
    <property type="term" value="P:pectin metabolic process"/>
    <property type="evidence" value="ECO:0007669"/>
    <property type="project" value="InterPro"/>
</dbReference>
<dbReference type="CDD" id="cd02440">
    <property type="entry name" value="AdoMet_MTases"/>
    <property type="match status" value="1"/>
</dbReference>
<dbReference type="InterPro" id="IPR013216">
    <property type="entry name" value="Methyltransf_11"/>
</dbReference>
<feature type="domain" description="Methyltransferase type 11" evidence="3">
    <location>
        <begin position="276"/>
        <end position="368"/>
    </location>
</feature>
<organism evidence="4 5">
    <name type="scientific">Cymbomonas tetramitiformis</name>
    <dbReference type="NCBI Taxonomy" id="36881"/>
    <lineage>
        <taxon>Eukaryota</taxon>
        <taxon>Viridiplantae</taxon>
        <taxon>Chlorophyta</taxon>
        <taxon>Pyramimonadophyceae</taxon>
        <taxon>Pyramimonadales</taxon>
        <taxon>Pyramimonadaceae</taxon>
        <taxon>Cymbomonas</taxon>
    </lineage>
</organism>
<feature type="transmembrane region" description="Helical" evidence="1">
    <location>
        <begin position="434"/>
        <end position="453"/>
    </location>
</feature>
<evidence type="ECO:0000313" key="5">
    <source>
        <dbReference type="Proteomes" id="UP001190700"/>
    </source>
</evidence>
<dbReference type="GO" id="GO:0008757">
    <property type="term" value="F:S-adenosylmethionine-dependent methyltransferase activity"/>
    <property type="evidence" value="ECO:0007669"/>
    <property type="project" value="InterPro"/>
</dbReference>
<feature type="transmembrane region" description="Helical" evidence="1">
    <location>
        <begin position="549"/>
        <end position="570"/>
    </location>
</feature>
<dbReference type="Pfam" id="PF08241">
    <property type="entry name" value="Methyltransf_11"/>
    <property type="match status" value="1"/>
</dbReference>
<dbReference type="Gene3D" id="3.40.50.150">
    <property type="entry name" value="Vaccinia Virus protein VP39"/>
    <property type="match status" value="1"/>
</dbReference>
<dbReference type="PANTHER" id="PTHR34208">
    <property type="entry name" value="S-ADENOSYL-L-METHIONINE-DEPENDENT METHYLTRANSFERASE-RELATED"/>
    <property type="match status" value="1"/>
</dbReference>
<evidence type="ECO:0000313" key="4">
    <source>
        <dbReference type="EMBL" id="KAK3249942.1"/>
    </source>
</evidence>
<gene>
    <name evidence="4" type="ORF">CYMTET_40648</name>
</gene>
<name>A0AAE0C9U9_9CHLO</name>
<dbReference type="SUPFAM" id="SSF53335">
    <property type="entry name" value="S-adenosyl-L-methionine-dependent methyltransferases"/>
    <property type="match status" value="1"/>
</dbReference>
<dbReference type="EMBL" id="LGRX02027014">
    <property type="protein sequence ID" value="KAK3249942.1"/>
    <property type="molecule type" value="Genomic_DNA"/>
</dbReference>
<dbReference type="AlphaFoldDB" id="A0AAE0C9U9"/>
<sequence length="663" mass="73741">MLAFLRYVLAACVGALLTYGIGQAFREQEQVEASFNEQTADMLRQLQDAQKSTDQLLQQSWEQLEHSLQDQFRQLARDVQAQAKNNTVVQKSLEKKLTELARSEAARFAQAKQATGALMADAAFALQTNLSAELSALAAALPAATTSASVSHEPESAASGTATGAGLQQDQLLDQLKEVLEAVHAADDSQVNSTQLLSARLATLEKQIAAASLRVMAPKKQSIRTTENDLSNTSHSHALQDIYEIYHKNRRDTCDGCRYIPFIQHLFEPYDRVFDGGAANCEVLRRLRNESNKSVRGVEFSEWILENYCEDLVKLGWVKNSPLHAIPFEDAAFDVVLCTDVLEHVPEANVDETLTELTRIARQGAHYLVTISHEPAQKDKKSLTKDSTFKIHETVRPRKWWLGKLNTVGLVVDTEMQAKFFKFNEKVVRDPRPLPWLVGVMLTVMLLLFHMLLRGRAKEAVKQIESGQTHATAIELLKARTALTLVIGYFQVMGQISGTYAMDIIPPLLAAVLGPVNAVNMDLNLFLNTRCLSYHFGAVWGSSPFWLSFWQAVATPAAVCLFFILVYVILIRLRAQQERVAEQATANEQAKVRGARTSFISEESSRSPFSISEQPALLRCEGRGGRARDAVGPFAFSESDTRQLCGPRCQPSRRTFAFGVDRI</sequence>
<evidence type="ECO:0000256" key="2">
    <source>
        <dbReference type="SAM" id="SignalP"/>
    </source>
</evidence>
<keyword evidence="1" id="KW-0472">Membrane</keyword>
<proteinExistence type="predicted"/>
<keyword evidence="5" id="KW-1185">Reference proteome</keyword>